<accession>F8QJK9</accession>
<evidence type="ECO:0000313" key="2">
    <source>
        <dbReference type="Proteomes" id="UP000008063"/>
    </source>
</evidence>
<sequence>EHTIKVVEDGEWVPLGLQQWLDDVIGPSPYGQLHCVFIISLGPNSYPDVTGLLSSQFLPNWRTQVHNLVRGMQNGKGRMIAERGIVSKNEDGVFWMKVVMVLIGEDGTLGQACVSLEALTDVHEVAAWCLIRRDKMPDLIVWRDIVLLWPLLNVWDDDEPILHTFADDLESFFWVILCVLLSIGAERNSLTDIIPLMNKATMAVDELNSDNLVLACAHLSPVERQIALAEYQDELQPLDIVFTMPDSMKMYIDKNSFITIICPTLSAYKKNNGQDRLLMVKNSSLILQDSVLKMTCRIKLRNNTQLQHQVQVRITNSIGKEDPTYSNKNVEALDILALSHKILKLKFYGKSLTIN</sequence>
<evidence type="ECO:0000313" key="1">
    <source>
        <dbReference type="EMBL" id="EGN91511.1"/>
    </source>
</evidence>
<dbReference type="Proteomes" id="UP000008063">
    <property type="component" value="Unassembled WGS sequence"/>
</dbReference>
<gene>
    <name evidence="1" type="ORF">SERLA73DRAFT_157536</name>
</gene>
<reference evidence="2" key="1">
    <citation type="journal article" date="2011" name="Science">
        <title>The plant cell wall-decomposing machinery underlies the functional diversity of forest fungi.</title>
        <authorList>
            <person name="Eastwood D.C."/>
            <person name="Floudas D."/>
            <person name="Binder M."/>
            <person name="Majcherczyk A."/>
            <person name="Schneider P."/>
            <person name="Aerts A."/>
            <person name="Asiegbu F.O."/>
            <person name="Baker S.E."/>
            <person name="Barry K."/>
            <person name="Bendiksby M."/>
            <person name="Blumentritt M."/>
            <person name="Coutinho P.M."/>
            <person name="Cullen D."/>
            <person name="de Vries R.P."/>
            <person name="Gathman A."/>
            <person name="Goodell B."/>
            <person name="Henrissat B."/>
            <person name="Ihrmark K."/>
            <person name="Kauserud H."/>
            <person name="Kohler A."/>
            <person name="LaButti K."/>
            <person name="Lapidus A."/>
            <person name="Lavin J.L."/>
            <person name="Lee Y.-H."/>
            <person name="Lindquist E."/>
            <person name="Lilly W."/>
            <person name="Lucas S."/>
            <person name="Morin E."/>
            <person name="Murat C."/>
            <person name="Oguiza J.A."/>
            <person name="Park J."/>
            <person name="Pisabarro A.G."/>
            <person name="Riley R."/>
            <person name="Rosling A."/>
            <person name="Salamov A."/>
            <person name="Schmidt O."/>
            <person name="Schmutz J."/>
            <person name="Skrede I."/>
            <person name="Stenlid J."/>
            <person name="Wiebenga A."/>
            <person name="Xie X."/>
            <person name="Kuees U."/>
            <person name="Hibbett D.S."/>
            <person name="Hoffmeister D."/>
            <person name="Hoegberg N."/>
            <person name="Martin F."/>
            <person name="Grigoriev I.V."/>
            <person name="Watkinson S.C."/>
        </authorList>
    </citation>
    <scope>NUCLEOTIDE SEQUENCE [LARGE SCALE GENOMIC DNA]</scope>
    <source>
        <strain evidence="2">strain S7.3</strain>
    </source>
</reference>
<dbReference type="AlphaFoldDB" id="F8QJK9"/>
<dbReference type="HOGENOM" id="CLU_782036_0_0_1"/>
<feature type="non-terminal residue" evidence="1">
    <location>
        <position position="1"/>
    </location>
</feature>
<protein>
    <submittedName>
        <fullName evidence="1">Uncharacterized protein</fullName>
    </submittedName>
</protein>
<name>F8QJK9_SERL3</name>
<organism evidence="2">
    <name type="scientific">Serpula lacrymans var. lacrymans (strain S7.3)</name>
    <name type="common">Dry rot fungus</name>
    <dbReference type="NCBI Taxonomy" id="936435"/>
    <lineage>
        <taxon>Eukaryota</taxon>
        <taxon>Fungi</taxon>
        <taxon>Dikarya</taxon>
        <taxon>Basidiomycota</taxon>
        <taxon>Agaricomycotina</taxon>
        <taxon>Agaricomycetes</taxon>
        <taxon>Agaricomycetidae</taxon>
        <taxon>Boletales</taxon>
        <taxon>Coniophorineae</taxon>
        <taxon>Serpulaceae</taxon>
        <taxon>Serpula</taxon>
    </lineage>
</organism>
<keyword evidence="2" id="KW-1185">Reference proteome</keyword>
<dbReference type="EMBL" id="GL945629">
    <property type="protein sequence ID" value="EGN91511.1"/>
    <property type="molecule type" value="Genomic_DNA"/>
</dbReference>
<proteinExistence type="predicted"/>
<dbReference type="InParanoid" id="F8QJK9"/>